<proteinExistence type="predicted"/>
<name>A0A1R4HB46_9GAMM</name>
<dbReference type="SMART" id="SM00966">
    <property type="entry name" value="SpoVT_AbrB"/>
    <property type="match status" value="1"/>
</dbReference>
<dbReference type="InterPro" id="IPR037914">
    <property type="entry name" value="SpoVT-AbrB_sf"/>
</dbReference>
<protein>
    <submittedName>
        <fullName evidence="2">AbrB family transcriptional regulator</fullName>
    </submittedName>
</protein>
<evidence type="ECO:0000313" key="3">
    <source>
        <dbReference type="Proteomes" id="UP000195667"/>
    </source>
</evidence>
<dbReference type="EMBL" id="FUKI01000119">
    <property type="protein sequence ID" value="SJM93396.1"/>
    <property type="molecule type" value="Genomic_DNA"/>
</dbReference>
<dbReference type="AlphaFoldDB" id="A0A1R4HB46"/>
<dbReference type="Proteomes" id="UP000195667">
    <property type="component" value="Unassembled WGS sequence"/>
</dbReference>
<dbReference type="InterPro" id="IPR007159">
    <property type="entry name" value="SpoVT-AbrB_dom"/>
</dbReference>
<keyword evidence="3" id="KW-1185">Reference proteome</keyword>
<gene>
    <name evidence="2" type="ORF">CRENPOLYSF1_430078</name>
</gene>
<accession>A0A1R4HB46</accession>
<feature type="domain" description="SpoVT-AbrB" evidence="1">
    <location>
        <begin position="11"/>
        <end position="56"/>
    </location>
</feature>
<dbReference type="SUPFAM" id="SSF89447">
    <property type="entry name" value="AbrB/MazE/MraZ-like"/>
    <property type="match status" value="1"/>
</dbReference>
<reference evidence="3" key="1">
    <citation type="submission" date="2017-02" db="EMBL/GenBank/DDBJ databases">
        <authorList>
            <person name="Daims H."/>
        </authorList>
    </citation>
    <scope>NUCLEOTIDE SEQUENCE [LARGE SCALE GENOMIC DNA]</scope>
</reference>
<evidence type="ECO:0000313" key="2">
    <source>
        <dbReference type="EMBL" id="SJM93396.1"/>
    </source>
</evidence>
<evidence type="ECO:0000259" key="1">
    <source>
        <dbReference type="SMART" id="SM00966"/>
    </source>
</evidence>
<sequence>MIMSMKPPATATLSSKYQIAIPKAVCEDQDWQSGQEFAFIPKGKGMLMIPVPSLIDLQGIAEGADISHVRERHHKS</sequence>
<dbReference type="GO" id="GO:0003677">
    <property type="term" value="F:DNA binding"/>
    <property type="evidence" value="ECO:0007669"/>
    <property type="project" value="InterPro"/>
</dbReference>
<organism evidence="2 3">
    <name type="scientific">Crenothrix polyspora</name>
    <dbReference type="NCBI Taxonomy" id="360316"/>
    <lineage>
        <taxon>Bacteria</taxon>
        <taxon>Pseudomonadati</taxon>
        <taxon>Pseudomonadota</taxon>
        <taxon>Gammaproteobacteria</taxon>
        <taxon>Methylococcales</taxon>
        <taxon>Crenotrichaceae</taxon>
        <taxon>Crenothrix</taxon>
    </lineage>
</organism>